<sequence>MVEEKSSVTTSSALAIQSQSEITSKAQRNATEPDDPASQELIEGGPKTADTPDDPIPSTQLLEELDLSSDLSQDQQKQLQEVIQRNQMAFGLDGRLGTNDARVEIQLKPGSQPVSLSLFSVSPASHEVMDKQVDAWIQLGIIEPSRSPWAAPAFIVYHNGKP</sequence>
<dbReference type="AlphaFoldDB" id="A0A2H3CG42"/>
<dbReference type="SUPFAM" id="SSF56672">
    <property type="entry name" value="DNA/RNA polymerases"/>
    <property type="match status" value="1"/>
</dbReference>
<dbReference type="OrthoDB" id="3262968at2759"/>
<proteinExistence type="predicted"/>
<feature type="region of interest" description="Disordered" evidence="1">
    <location>
        <begin position="1"/>
        <end position="58"/>
    </location>
</feature>
<evidence type="ECO:0000313" key="3">
    <source>
        <dbReference type="Proteomes" id="UP000217790"/>
    </source>
</evidence>
<dbReference type="STRING" id="47427.A0A2H3CG42"/>
<dbReference type="InParanoid" id="A0A2H3CG42"/>
<feature type="compositionally biased region" description="Polar residues" evidence="1">
    <location>
        <begin position="7"/>
        <end position="30"/>
    </location>
</feature>
<accession>A0A2H3CG42</accession>
<dbReference type="EMBL" id="KZ293722">
    <property type="protein sequence ID" value="PBK82059.1"/>
    <property type="molecule type" value="Genomic_DNA"/>
</dbReference>
<gene>
    <name evidence="2" type="ORF">ARMGADRAFT_947218</name>
</gene>
<dbReference type="Gene3D" id="3.10.10.10">
    <property type="entry name" value="HIV Type 1 Reverse Transcriptase, subunit A, domain 1"/>
    <property type="match status" value="1"/>
</dbReference>
<keyword evidence="3" id="KW-1185">Reference proteome</keyword>
<name>A0A2H3CG42_ARMGA</name>
<dbReference type="InterPro" id="IPR043502">
    <property type="entry name" value="DNA/RNA_pol_sf"/>
</dbReference>
<dbReference type="OMA" id="CEAPGWK"/>
<reference evidence="3" key="1">
    <citation type="journal article" date="2017" name="Nat. Ecol. Evol.">
        <title>Genome expansion and lineage-specific genetic innovations in the forest pathogenic fungi Armillaria.</title>
        <authorList>
            <person name="Sipos G."/>
            <person name="Prasanna A.N."/>
            <person name="Walter M.C."/>
            <person name="O'Connor E."/>
            <person name="Balint B."/>
            <person name="Krizsan K."/>
            <person name="Kiss B."/>
            <person name="Hess J."/>
            <person name="Varga T."/>
            <person name="Slot J."/>
            <person name="Riley R."/>
            <person name="Boka B."/>
            <person name="Rigling D."/>
            <person name="Barry K."/>
            <person name="Lee J."/>
            <person name="Mihaltcheva S."/>
            <person name="LaButti K."/>
            <person name="Lipzen A."/>
            <person name="Waldron R."/>
            <person name="Moloney N.M."/>
            <person name="Sperisen C."/>
            <person name="Kredics L."/>
            <person name="Vagvoelgyi C."/>
            <person name="Patrignani A."/>
            <person name="Fitzpatrick D."/>
            <person name="Nagy I."/>
            <person name="Doyle S."/>
            <person name="Anderson J.B."/>
            <person name="Grigoriev I.V."/>
            <person name="Gueldener U."/>
            <person name="Muensterkoetter M."/>
            <person name="Nagy L.G."/>
        </authorList>
    </citation>
    <scope>NUCLEOTIDE SEQUENCE [LARGE SCALE GENOMIC DNA]</scope>
    <source>
        <strain evidence="3">Ar21-2</strain>
    </source>
</reference>
<organism evidence="2 3">
    <name type="scientific">Armillaria gallica</name>
    <name type="common">Bulbous honey fungus</name>
    <name type="synonym">Armillaria bulbosa</name>
    <dbReference type="NCBI Taxonomy" id="47427"/>
    <lineage>
        <taxon>Eukaryota</taxon>
        <taxon>Fungi</taxon>
        <taxon>Dikarya</taxon>
        <taxon>Basidiomycota</taxon>
        <taxon>Agaricomycotina</taxon>
        <taxon>Agaricomycetes</taxon>
        <taxon>Agaricomycetidae</taxon>
        <taxon>Agaricales</taxon>
        <taxon>Marasmiineae</taxon>
        <taxon>Physalacriaceae</taxon>
        <taxon>Armillaria</taxon>
    </lineage>
</organism>
<dbReference type="Proteomes" id="UP000217790">
    <property type="component" value="Unassembled WGS sequence"/>
</dbReference>
<evidence type="ECO:0000313" key="2">
    <source>
        <dbReference type="EMBL" id="PBK82059.1"/>
    </source>
</evidence>
<protein>
    <submittedName>
        <fullName evidence="2">Uncharacterized protein</fullName>
    </submittedName>
</protein>
<evidence type="ECO:0000256" key="1">
    <source>
        <dbReference type="SAM" id="MobiDB-lite"/>
    </source>
</evidence>